<keyword evidence="2" id="KW-1185">Reference proteome</keyword>
<evidence type="ECO:0000313" key="2">
    <source>
        <dbReference type="Proteomes" id="UP000232003"/>
    </source>
</evidence>
<sequence>MTRNLKINIRANEQEVAKIKQLAAIAGYSQSEYIRLAALGFPVQPQVTQ</sequence>
<accession>A0A2K8SM28</accession>
<gene>
    <name evidence="1" type="ORF">COO91_02403</name>
</gene>
<dbReference type="EMBL" id="CP024785">
    <property type="protein sequence ID" value="AUB36491.1"/>
    <property type="molecule type" value="Genomic_DNA"/>
</dbReference>
<dbReference type="OrthoDB" id="9871135at2"/>
<name>A0A2K8SM28_9NOSO</name>
<protein>
    <submittedName>
        <fullName evidence="1">Ribbon-helix-helix protein, CopG</fullName>
    </submittedName>
</protein>
<evidence type="ECO:0000313" key="1">
    <source>
        <dbReference type="EMBL" id="AUB36491.1"/>
    </source>
</evidence>
<dbReference type="InterPro" id="IPR053842">
    <property type="entry name" value="NikA-like"/>
</dbReference>
<organism evidence="1 2">
    <name type="scientific">Nostoc flagelliforme CCNUN1</name>
    <dbReference type="NCBI Taxonomy" id="2038116"/>
    <lineage>
        <taxon>Bacteria</taxon>
        <taxon>Bacillati</taxon>
        <taxon>Cyanobacteriota</taxon>
        <taxon>Cyanophyceae</taxon>
        <taxon>Nostocales</taxon>
        <taxon>Nostocaceae</taxon>
        <taxon>Nostoc</taxon>
    </lineage>
</organism>
<dbReference type="Proteomes" id="UP000232003">
    <property type="component" value="Chromosome"/>
</dbReference>
<proteinExistence type="predicted"/>
<dbReference type="Pfam" id="PF21983">
    <property type="entry name" value="NikA-like"/>
    <property type="match status" value="1"/>
</dbReference>
<reference evidence="1 2" key="1">
    <citation type="submission" date="2017-11" db="EMBL/GenBank/DDBJ databases">
        <title>Complete genome of a free-living desiccation-tolerant cyanobacterium and its photosynthetic adaptation to extreme terrestrial habitat.</title>
        <authorList>
            <person name="Shang J."/>
        </authorList>
    </citation>
    <scope>NUCLEOTIDE SEQUENCE [LARGE SCALE GENOMIC DNA]</scope>
    <source>
        <strain evidence="1 2">CCNUN1</strain>
    </source>
</reference>
<dbReference type="RefSeq" id="WP_146110928.1">
    <property type="nucleotide sequence ID" value="NZ_CAWNNC010000001.1"/>
</dbReference>
<dbReference type="AlphaFoldDB" id="A0A2K8SM28"/>
<dbReference type="KEGG" id="nfl:COO91_02403"/>